<evidence type="ECO:0000313" key="5">
    <source>
        <dbReference type="Proteomes" id="UP000298061"/>
    </source>
</evidence>
<comment type="caution">
    <text evidence="4">The sequence shown here is derived from an EMBL/GenBank/DDBJ whole genome shotgun (WGS) entry which is preliminary data.</text>
</comment>
<dbReference type="Gene3D" id="3.20.20.70">
    <property type="entry name" value="Aldolase class I"/>
    <property type="match status" value="1"/>
</dbReference>
<accession>A0A4Y9ZVI5</accession>
<dbReference type="AlphaFoldDB" id="A0A4Y9ZVI5"/>
<evidence type="ECO:0000256" key="3">
    <source>
        <dbReference type="ARBA" id="ARBA00023002"/>
    </source>
</evidence>
<dbReference type="STRING" id="135208.A0A4Y9ZVI5"/>
<reference evidence="4 5" key="1">
    <citation type="submission" date="2019-02" db="EMBL/GenBank/DDBJ databases">
        <title>Genome sequencing of the rare red list fungi Hericium alpestre (H. flagellum).</title>
        <authorList>
            <person name="Buettner E."/>
            <person name="Kellner H."/>
        </authorList>
    </citation>
    <scope>NUCLEOTIDE SEQUENCE [LARGE SCALE GENOMIC DNA]</scope>
    <source>
        <strain evidence="4 5">DSM 108284</strain>
    </source>
</reference>
<evidence type="ECO:0000313" key="4">
    <source>
        <dbReference type="EMBL" id="TFY78067.1"/>
    </source>
</evidence>
<keyword evidence="1" id="KW-0285">Flavoprotein</keyword>
<gene>
    <name evidence="4" type="ORF">EWM64_g5947</name>
</gene>
<dbReference type="CDD" id="cd04730">
    <property type="entry name" value="NPD_like"/>
    <property type="match status" value="1"/>
</dbReference>
<sequence length="328" mass="34287">MAGASGGALAAQVTIGGGFGFVAPTYDGPAKFTNQINIARSALNIPSGPLPIGVGFLAWRLEKPKSSDVELLAIALQNQVQAIWFACGEDTLRWIEFVREFDKKTGQGQKTQIFVQVGTLDQALVAVRDWKVDVLVAQGNESGGHGYAAAPSLVTLLSQITTALSKETAPPLLAAGGIMNGSQAAAYLTLGAGGAVLGTRFLLTPEAQCPEPRKHAILTAKTDSSVRSGVFDVVNNTLGWPAGVDGRGLRIPAVQKVADGADIGDVKKEFADGAQKGDPQAMVIYAGTGVGLVKEVKPAKDIVHELHDEIIERLQAASHLVPYKTSSL</sequence>
<dbReference type="EMBL" id="SFCI01000757">
    <property type="protein sequence ID" value="TFY78067.1"/>
    <property type="molecule type" value="Genomic_DNA"/>
</dbReference>
<evidence type="ECO:0000256" key="1">
    <source>
        <dbReference type="ARBA" id="ARBA00022630"/>
    </source>
</evidence>
<dbReference type="PANTHER" id="PTHR32332">
    <property type="entry name" value="2-NITROPROPANE DIOXYGENASE"/>
    <property type="match status" value="1"/>
</dbReference>
<dbReference type="PANTHER" id="PTHR32332:SF31">
    <property type="entry name" value="2-NITROPROPANE DIOXYGENASE FAMILY, PUTATIVE (AFU_ORTHOLOGUE AFUA_2G09850)-RELATED"/>
    <property type="match status" value="1"/>
</dbReference>
<protein>
    <submittedName>
        <fullName evidence="4">Uncharacterized protein</fullName>
    </submittedName>
</protein>
<dbReference type="InterPro" id="IPR013785">
    <property type="entry name" value="Aldolase_TIM"/>
</dbReference>
<dbReference type="Pfam" id="PF03060">
    <property type="entry name" value="NMO"/>
    <property type="match status" value="1"/>
</dbReference>
<dbReference type="GO" id="GO:0018580">
    <property type="term" value="F:nitronate monooxygenase activity"/>
    <property type="evidence" value="ECO:0007669"/>
    <property type="project" value="InterPro"/>
</dbReference>
<keyword evidence="5" id="KW-1185">Reference proteome</keyword>
<name>A0A4Y9ZVI5_9AGAM</name>
<dbReference type="OrthoDB" id="2349068at2759"/>
<dbReference type="InterPro" id="IPR004136">
    <property type="entry name" value="NMO"/>
</dbReference>
<evidence type="ECO:0000256" key="2">
    <source>
        <dbReference type="ARBA" id="ARBA00022643"/>
    </source>
</evidence>
<organism evidence="4 5">
    <name type="scientific">Hericium alpestre</name>
    <dbReference type="NCBI Taxonomy" id="135208"/>
    <lineage>
        <taxon>Eukaryota</taxon>
        <taxon>Fungi</taxon>
        <taxon>Dikarya</taxon>
        <taxon>Basidiomycota</taxon>
        <taxon>Agaricomycotina</taxon>
        <taxon>Agaricomycetes</taxon>
        <taxon>Russulales</taxon>
        <taxon>Hericiaceae</taxon>
        <taxon>Hericium</taxon>
    </lineage>
</organism>
<keyword evidence="2" id="KW-0288">FMN</keyword>
<dbReference type="SUPFAM" id="SSF51412">
    <property type="entry name" value="Inosine monophosphate dehydrogenase (IMPDH)"/>
    <property type="match status" value="1"/>
</dbReference>
<proteinExistence type="predicted"/>
<keyword evidence="3" id="KW-0560">Oxidoreductase</keyword>
<dbReference type="Proteomes" id="UP000298061">
    <property type="component" value="Unassembled WGS sequence"/>
</dbReference>